<evidence type="ECO:0000313" key="4">
    <source>
        <dbReference type="Proteomes" id="UP001296104"/>
    </source>
</evidence>
<evidence type="ECO:0000313" key="3">
    <source>
        <dbReference type="EMBL" id="CAK3790744.1"/>
    </source>
</evidence>
<dbReference type="Gene3D" id="3.10.129.10">
    <property type="entry name" value="Hotdog Thioesterase"/>
    <property type="match status" value="1"/>
</dbReference>
<sequence length="204" mass="22118">MTSPTPRTLDQARINSPTSHPDFQLPWIQAILCNPTTKITPLVTSGSQRTSEENATRNNNTMLNQTLTHPTGLRARITFQRPCTEPDSLTKREFCFLLSLGTGLDGASGRAHGGFSSLVMDDLLGNCAYTEAERGGYPPATATLTVDYRAPVKTPGVVLARAWMVSWEGRKIWLKGVVEDGTGGVCNAARALYINPREEGKAAL</sequence>
<keyword evidence="4" id="KW-1185">Reference proteome</keyword>
<reference evidence="3" key="1">
    <citation type="submission" date="2023-11" db="EMBL/GenBank/DDBJ databases">
        <authorList>
            <person name="Alioto T."/>
            <person name="Alioto T."/>
            <person name="Gomez Garrido J."/>
        </authorList>
    </citation>
    <scope>NUCLEOTIDE SEQUENCE</scope>
</reference>
<proteinExistence type="predicted"/>
<dbReference type="EMBL" id="CAVMBE010000002">
    <property type="protein sequence ID" value="CAK3790744.1"/>
    <property type="molecule type" value="Genomic_DNA"/>
</dbReference>
<dbReference type="CDD" id="cd03443">
    <property type="entry name" value="PaaI_thioesterase"/>
    <property type="match status" value="1"/>
</dbReference>
<accession>A0AAI8YRN4</accession>
<feature type="region of interest" description="Disordered" evidence="1">
    <location>
        <begin position="43"/>
        <end position="65"/>
    </location>
</feature>
<gene>
    <name evidence="3" type="ORF">LECACI_7A000702</name>
</gene>
<protein>
    <recommendedName>
        <fullName evidence="2">Thioesterase domain-containing protein</fullName>
    </recommendedName>
</protein>
<feature type="compositionally biased region" description="Polar residues" evidence="1">
    <location>
        <begin position="56"/>
        <end position="65"/>
    </location>
</feature>
<comment type="caution">
    <text evidence="3">The sequence shown here is derived from an EMBL/GenBank/DDBJ whole genome shotgun (WGS) entry which is preliminary data.</text>
</comment>
<evidence type="ECO:0000256" key="1">
    <source>
        <dbReference type="SAM" id="MobiDB-lite"/>
    </source>
</evidence>
<dbReference type="AlphaFoldDB" id="A0AAI8YRN4"/>
<evidence type="ECO:0000259" key="2">
    <source>
        <dbReference type="Pfam" id="PF03061"/>
    </source>
</evidence>
<dbReference type="PANTHER" id="PTHR47260">
    <property type="entry name" value="UPF0644 PROTEIN PB2B4.06"/>
    <property type="match status" value="1"/>
</dbReference>
<organism evidence="3 4">
    <name type="scientific">Lecanosticta acicola</name>
    <dbReference type="NCBI Taxonomy" id="111012"/>
    <lineage>
        <taxon>Eukaryota</taxon>
        <taxon>Fungi</taxon>
        <taxon>Dikarya</taxon>
        <taxon>Ascomycota</taxon>
        <taxon>Pezizomycotina</taxon>
        <taxon>Dothideomycetes</taxon>
        <taxon>Dothideomycetidae</taxon>
        <taxon>Mycosphaerellales</taxon>
        <taxon>Mycosphaerellaceae</taxon>
        <taxon>Lecanosticta</taxon>
    </lineage>
</organism>
<dbReference type="InterPro" id="IPR006683">
    <property type="entry name" value="Thioestr_dom"/>
</dbReference>
<feature type="domain" description="Thioesterase" evidence="2">
    <location>
        <begin position="109"/>
        <end position="186"/>
    </location>
</feature>
<dbReference type="InterPro" id="IPR029069">
    <property type="entry name" value="HotDog_dom_sf"/>
</dbReference>
<feature type="region of interest" description="Disordered" evidence="1">
    <location>
        <begin position="1"/>
        <end position="21"/>
    </location>
</feature>
<dbReference type="Proteomes" id="UP001296104">
    <property type="component" value="Unassembled WGS sequence"/>
</dbReference>
<dbReference type="PANTHER" id="PTHR47260:SF3">
    <property type="entry name" value="THIOESTERASE FAMILY PROTEIN (AFU_ORTHOLOGUE AFUA_7G03960)"/>
    <property type="match status" value="1"/>
</dbReference>
<name>A0AAI8YRN4_9PEZI</name>
<dbReference type="Pfam" id="PF03061">
    <property type="entry name" value="4HBT"/>
    <property type="match status" value="1"/>
</dbReference>
<dbReference type="SUPFAM" id="SSF54637">
    <property type="entry name" value="Thioesterase/thiol ester dehydrase-isomerase"/>
    <property type="match status" value="1"/>
</dbReference>
<dbReference type="InterPro" id="IPR052061">
    <property type="entry name" value="PTE-AB_protein"/>
</dbReference>